<keyword evidence="3" id="KW-1185">Reference proteome</keyword>
<evidence type="ECO:0000313" key="2">
    <source>
        <dbReference type="EMBL" id="KAJ4446917.1"/>
    </source>
</evidence>
<dbReference type="EMBL" id="JAJSOF020000009">
    <property type="protein sequence ID" value="KAJ4446917.1"/>
    <property type="molecule type" value="Genomic_DNA"/>
</dbReference>
<name>A0ABQ8TLN0_PERAM</name>
<evidence type="ECO:0000313" key="3">
    <source>
        <dbReference type="Proteomes" id="UP001148838"/>
    </source>
</evidence>
<proteinExistence type="predicted"/>
<sequence>MGIRCGLVDKASARRAQNPGSNPGAGENFSPFHYSFIVIQRKNSHSSLGRNKILEIFDGQFVVLQCIEVSVNVITMSVKRKALSVSEKLEILRKVDGNSEGSSVLAFASRKTDIEGKAAYNIATSYFAHMCDANSTGENLNYQKTIMTLAVDYSNDPGKPFDANLEPVVEEGGVDLRETGDSTDAQSSPLFLEGSDGNVVIERRNIDTKVHVNDWQMNHTRPVANKGIPTRNTILRWVASFRITGSTLKKKSPGRNSIALRLSEATVRKSDLDTNPLHTDSNRIGQRRTNQMPEGEPTTYQKYSPIETIIYKSWQTFHPTTALKMAITQRSKYAYKQLLEENTQKRNNIDNEFYATSAMVDRSWAGTNQRMKNVVTRLAVHGFHLVCSTTQFHTVSEKCVCKFCGARCDKYHVLQCAKNPKTVTELSTED</sequence>
<feature type="region of interest" description="Disordered" evidence="1">
    <location>
        <begin position="272"/>
        <end position="299"/>
    </location>
</feature>
<comment type="caution">
    <text evidence="2">The sequence shown here is derived from an EMBL/GenBank/DDBJ whole genome shotgun (WGS) entry which is preliminary data.</text>
</comment>
<accession>A0ABQ8TLN0</accession>
<dbReference type="Proteomes" id="UP001148838">
    <property type="component" value="Unassembled WGS sequence"/>
</dbReference>
<organism evidence="2 3">
    <name type="scientific">Periplaneta americana</name>
    <name type="common">American cockroach</name>
    <name type="synonym">Blatta americana</name>
    <dbReference type="NCBI Taxonomy" id="6978"/>
    <lineage>
        <taxon>Eukaryota</taxon>
        <taxon>Metazoa</taxon>
        <taxon>Ecdysozoa</taxon>
        <taxon>Arthropoda</taxon>
        <taxon>Hexapoda</taxon>
        <taxon>Insecta</taxon>
        <taxon>Pterygota</taxon>
        <taxon>Neoptera</taxon>
        <taxon>Polyneoptera</taxon>
        <taxon>Dictyoptera</taxon>
        <taxon>Blattodea</taxon>
        <taxon>Blattoidea</taxon>
        <taxon>Blattidae</taxon>
        <taxon>Blattinae</taxon>
        <taxon>Periplaneta</taxon>
    </lineage>
</organism>
<evidence type="ECO:0000256" key="1">
    <source>
        <dbReference type="SAM" id="MobiDB-lite"/>
    </source>
</evidence>
<feature type="compositionally biased region" description="Polar residues" evidence="1">
    <location>
        <begin position="276"/>
        <end position="299"/>
    </location>
</feature>
<reference evidence="2 3" key="1">
    <citation type="journal article" date="2022" name="Allergy">
        <title>Genome assembly and annotation of Periplaneta americana reveal a comprehensive cockroach allergen profile.</title>
        <authorList>
            <person name="Wang L."/>
            <person name="Xiong Q."/>
            <person name="Saelim N."/>
            <person name="Wang L."/>
            <person name="Nong W."/>
            <person name="Wan A.T."/>
            <person name="Shi M."/>
            <person name="Liu X."/>
            <person name="Cao Q."/>
            <person name="Hui J.H.L."/>
            <person name="Sookrung N."/>
            <person name="Leung T.F."/>
            <person name="Tungtrongchitr A."/>
            <person name="Tsui S.K.W."/>
        </authorList>
    </citation>
    <scope>NUCLEOTIDE SEQUENCE [LARGE SCALE GENOMIC DNA]</scope>
    <source>
        <strain evidence="2">PWHHKU_190912</strain>
    </source>
</reference>
<gene>
    <name evidence="2" type="ORF">ANN_13618</name>
</gene>
<protein>
    <submittedName>
        <fullName evidence="2">Uncharacterized protein</fullName>
    </submittedName>
</protein>